<keyword evidence="3" id="KW-1185">Reference proteome</keyword>
<dbReference type="Proteomes" id="UP001165121">
    <property type="component" value="Unassembled WGS sequence"/>
</dbReference>
<gene>
    <name evidence="2" type="ORF">Pfra01_000729100</name>
</gene>
<sequence length="105" mass="11537">MSGRAGAPTGKIISGDKVTSTPKAAASSHDADSAAEDRVPQVIDVFTGKPKVGEVLVPLPTVAELLELEELRMSRFWTLSRRESWQKWIYFAQKVAHWSSTPLQS</sequence>
<evidence type="ECO:0000313" key="3">
    <source>
        <dbReference type="Proteomes" id="UP001165121"/>
    </source>
</evidence>
<comment type="caution">
    <text evidence="2">The sequence shown here is derived from an EMBL/GenBank/DDBJ whole genome shotgun (WGS) entry which is preliminary data.</text>
</comment>
<evidence type="ECO:0000313" key="2">
    <source>
        <dbReference type="EMBL" id="GMF31591.1"/>
    </source>
</evidence>
<name>A0A9W6UFI3_9STRA</name>
<dbReference type="AlphaFoldDB" id="A0A9W6UFI3"/>
<protein>
    <submittedName>
        <fullName evidence="2">Unnamed protein product</fullName>
    </submittedName>
</protein>
<evidence type="ECO:0000256" key="1">
    <source>
        <dbReference type="SAM" id="MobiDB-lite"/>
    </source>
</evidence>
<organism evidence="2 3">
    <name type="scientific">Phytophthora fragariaefolia</name>
    <dbReference type="NCBI Taxonomy" id="1490495"/>
    <lineage>
        <taxon>Eukaryota</taxon>
        <taxon>Sar</taxon>
        <taxon>Stramenopiles</taxon>
        <taxon>Oomycota</taxon>
        <taxon>Peronosporomycetes</taxon>
        <taxon>Peronosporales</taxon>
        <taxon>Peronosporaceae</taxon>
        <taxon>Phytophthora</taxon>
    </lineage>
</organism>
<proteinExistence type="predicted"/>
<reference evidence="2" key="1">
    <citation type="submission" date="2023-04" db="EMBL/GenBank/DDBJ databases">
        <title>Phytophthora fragariaefolia NBRC 109709.</title>
        <authorList>
            <person name="Ichikawa N."/>
            <person name="Sato H."/>
            <person name="Tonouchi N."/>
        </authorList>
    </citation>
    <scope>NUCLEOTIDE SEQUENCE</scope>
    <source>
        <strain evidence="2">NBRC 109709</strain>
    </source>
</reference>
<dbReference type="EMBL" id="BSXT01000641">
    <property type="protein sequence ID" value="GMF31591.1"/>
    <property type="molecule type" value="Genomic_DNA"/>
</dbReference>
<accession>A0A9W6UFI3</accession>
<feature type="region of interest" description="Disordered" evidence="1">
    <location>
        <begin position="1"/>
        <end position="36"/>
    </location>
</feature>